<accession>W7J8Y0</accession>
<dbReference type="SUPFAM" id="SSF54292">
    <property type="entry name" value="2Fe-2S ferredoxin-like"/>
    <property type="match status" value="1"/>
</dbReference>
<sequence length="45" mass="5230">MESFLQRRIDVTFINQDNYEKTVKAKIGDSILKVAHDNHINIEGK</sequence>
<dbReference type="Proteomes" id="UP000030697">
    <property type="component" value="Unassembled WGS sequence"/>
</dbReference>
<dbReference type="InterPro" id="IPR012675">
    <property type="entry name" value="Beta-grasp_dom_sf"/>
</dbReference>
<proteinExistence type="predicted"/>
<organism evidence="1 2">
    <name type="scientific">Plasmodium falciparum UGT5.1</name>
    <dbReference type="NCBI Taxonomy" id="1237627"/>
    <lineage>
        <taxon>Eukaryota</taxon>
        <taxon>Sar</taxon>
        <taxon>Alveolata</taxon>
        <taxon>Apicomplexa</taxon>
        <taxon>Aconoidasida</taxon>
        <taxon>Haemosporida</taxon>
        <taxon>Plasmodiidae</taxon>
        <taxon>Plasmodium</taxon>
        <taxon>Plasmodium (Laverania)</taxon>
    </lineage>
</organism>
<dbReference type="Gene3D" id="3.10.20.30">
    <property type="match status" value="1"/>
</dbReference>
<dbReference type="GO" id="GO:0051536">
    <property type="term" value="F:iron-sulfur cluster binding"/>
    <property type="evidence" value="ECO:0007669"/>
    <property type="project" value="InterPro"/>
</dbReference>
<dbReference type="InterPro" id="IPR036010">
    <property type="entry name" value="2Fe-2S_ferredoxin-like_sf"/>
</dbReference>
<name>W7J8Y0_PLAFA</name>
<protein>
    <submittedName>
        <fullName evidence="1">Uncharacterized protein</fullName>
    </submittedName>
</protein>
<evidence type="ECO:0000313" key="2">
    <source>
        <dbReference type="Proteomes" id="UP000030697"/>
    </source>
</evidence>
<evidence type="ECO:0000313" key="1">
    <source>
        <dbReference type="EMBL" id="EWC75457.1"/>
    </source>
</evidence>
<gene>
    <name evidence="1" type="ORF">C923_03864</name>
</gene>
<reference evidence="1 2" key="1">
    <citation type="submission" date="2013-02" db="EMBL/GenBank/DDBJ databases">
        <title>The Genome Sequence of Plasmodium falciparum UGT5.1.</title>
        <authorList>
            <consortium name="The Broad Institute Genome Sequencing Platform"/>
            <consortium name="The Broad Institute Genome Sequencing Center for Infectious Disease"/>
            <person name="Neafsey D."/>
            <person name="Cheeseman I."/>
            <person name="Volkman S."/>
            <person name="Adams J."/>
            <person name="Walker B."/>
            <person name="Young S.K."/>
            <person name="Zeng Q."/>
            <person name="Gargeya S."/>
            <person name="Fitzgerald M."/>
            <person name="Haas B."/>
            <person name="Abouelleil A."/>
            <person name="Alvarado L."/>
            <person name="Arachchi H.M."/>
            <person name="Berlin A.M."/>
            <person name="Chapman S.B."/>
            <person name="Dewar J."/>
            <person name="Goldberg J."/>
            <person name="Griggs A."/>
            <person name="Gujja S."/>
            <person name="Hansen M."/>
            <person name="Howarth C."/>
            <person name="Imamovic A."/>
            <person name="Larimer J."/>
            <person name="McCowan C."/>
            <person name="Murphy C."/>
            <person name="Neiman D."/>
            <person name="Pearson M."/>
            <person name="Priest M."/>
            <person name="Roberts A."/>
            <person name="Saif S."/>
            <person name="Shea T."/>
            <person name="Sisk P."/>
            <person name="Sykes S."/>
            <person name="Wortman J."/>
            <person name="Nusbaum C."/>
            <person name="Birren B."/>
        </authorList>
    </citation>
    <scope>NUCLEOTIDE SEQUENCE [LARGE SCALE GENOMIC DNA]</scope>
    <source>
        <strain evidence="1 2">UGT5.1</strain>
    </source>
</reference>
<dbReference type="OrthoDB" id="268593at2759"/>
<dbReference type="AlphaFoldDB" id="W7J8Y0"/>
<dbReference type="EMBL" id="KE124645">
    <property type="protein sequence ID" value="EWC75457.1"/>
    <property type="molecule type" value="Genomic_DNA"/>
</dbReference>